<keyword evidence="3" id="KW-1185">Reference proteome</keyword>
<protein>
    <submittedName>
        <fullName evidence="2">IDEAL domain-containing protein</fullName>
    </submittedName>
</protein>
<dbReference type="InterPro" id="IPR011188">
    <property type="entry name" value="UPF0302"/>
</dbReference>
<dbReference type="InterPro" id="IPR027393">
    <property type="entry name" value="Virus_scaffolding_prot_C"/>
</dbReference>
<dbReference type="Proteomes" id="UP000503088">
    <property type="component" value="Chromosome"/>
</dbReference>
<dbReference type="AlphaFoldDB" id="A0A7D3XI95"/>
<dbReference type="SMART" id="SM00914">
    <property type="entry name" value="IDEAL"/>
    <property type="match status" value="1"/>
</dbReference>
<reference evidence="2 3" key="1">
    <citation type="submission" date="2020-01" db="EMBL/GenBank/DDBJ databases">
        <authorList>
            <person name="Gulvik C.A."/>
            <person name="Batra D.G."/>
        </authorList>
    </citation>
    <scope>NUCLEOTIDE SEQUENCE [LARGE SCALE GENOMIC DNA]</scope>
    <source>
        <strain evidence="2 3">W9323</strain>
    </source>
</reference>
<gene>
    <name evidence="2" type="ORF">GXN76_07545</name>
</gene>
<evidence type="ECO:0000259" key="1">
    <source>
        <dbReference type="SMART" id="SM00914"/>
    </source>
</evidence>
<dbReference type="InterPro" id="IPR014963">
    <property type="entry name" value="UPF0302_N"/>
</dbReference>
<accession>A0A7D3XI95</accession>
<proteinExistence type="predicted"/>
<dbReference type="Gene3D" id="4.10.810.10">
    <property type="entry name" value="Virus Scaffolding Protein, Chain A"/>
    <property type="match status" value="1"/>
</dbReference>
<evidence type="ECO:0000313" key="2">
    <source>
        <dbReference type="EMBL" id="QKG84344.1"/>
    </source>
</evidence>
<dbReference type="Pfam" id="PF08858">
    <property type="entry name" value="IDEAL"/>
    <property type="match status" value="1"/>
</dbReference>
<dbReference type="RefSeq" id="WP_173221953.1">
    <property type="nucleotide sequence ID" value="NZ_CP048104.1"/>
</dbReference>
<dbReference type="NCBIfam" id="NF002965">
    <property type="entry name" value="PRK03636.1"/>
    <property type="match status" value="1"/>
</dbReference>
<dbReference type="InterPro" id="IPR038091">
    <property type="entry name" value="UPF0302_N_sf"/>
</dbReference>
<dbReference type="KEGG" id="kpul:GXN76_07545"/>
<dbReference type="InterPro" id="IPR014957">
    <property type="entry name" value="IDEAL_dom"/>
</dbReference>
<name>A0A7D3XI95_9BACL</name>
<organism evidence="2 3">
    <name type="scientific">Kroppenstedtia pulmonis</name>
    <dbReference type="NCBI Taxonomy" id="1380685"/>
    <lineage>
        <taxon>Bacteria</taxon>
        <taxon>Bacillati</taxon>
        <taxon>Bacillota</taxon>
        <taxon>Bacilli</taxon>
        <taxon>Bacillales</taxon>
        <taxon>Thermoactinomycetaceae</taxon>
        <taxon>Kroppenstedtia</taxon>
    </lineage>
</organism>
<dbReference type="Pfam" id="PF08864">
    <property type="entry name" value="UPF0302"/>
    <property type="match status" value="1"/>
</dbReference>
<evidence type="ECO:0000313" key="3">
    <source>
        <dbReference type="Proteomes" id="UP000503088"/>
    </source>
</evidence>
<dbReference type="Gene3D" id="3.40.1530.30">
    <property type="entry name" value="Uncharacterised family UPF0302, N-terminal domain"/>
    <property type="match status" value="1"/>
</dbReference>
<feature type="domain" description="IDEAL" evidence="1">
    <location>
        <begin position="139"/>
        <end position="175"/>
    </location>
</feature>
<dbReference type="EMBL" id="CP048104">
    <property type="protein sequence ID" value="QKG84344.1"/>
    <property type="molecule type" value="Genomic_DNA"/>
</dbReference>
<sequence length="183" mass="21896">MSECVTVSEKKEFIQWFLSRHELQKREAAWLLNYLCSDDQLLKKTHFVNSLQQLNKTMTISARCVQMPPFQFTKNNRITNDVETAFYDIRSCPREDLYINLFFKERSSCPEYAAVQEVNPMEKQDFVQDSVISLFAELILDQVVREYREKDLYRQIDEALVRGDEKQFLQLTEQWLAIMEMRK</sequence>
<dbReference type="PIRSF" id="PIRSF007165">
    <property type="entry name" value="UCP007165"/>
    <property type="match status" value="1"/>
</dbReference>